<dbReference type="Proteomes" id="UP000053105">
    <property type="component" value="Unassembled WGS sequence"/>
</dbReference>
<gene>
    <name evidence="2" type="ORF">WN51_11843</name>
</gene>
<protein>
    <submittedName>
        <fullName evidence="2">Uncharacterized protein</fullName>
    </submittedName>
</protein>
<accession>A0A0M9A2X4</accession>
<feature type="compositionally biased region" description="Acidic residues" evidence="1">
    <location>
        <begin position="757"/>
        <end position="769"/>
    </location>
</feature>
<dbReference type="EMBL" id="KQ435753">
    <property type="protein sequence ID" value="KOX76127.1"/>
    <property type="molecule type" value="Genomic_DNA"/>
</dbReference>
<organism evidence="2 3">
    <name type="scientific">Melipona quadrifasciata</name>
    <dbReference type="NCBI Taxonomy" id="166423"/>
    <lineage>
        <taxon>Eukaryota</taxon>
        <taxon>Metazoa</taxon>
        <taxon>Ecdysozoa</taxon>
        <taxon>Arthropoda</taxon>
        <taxon>Hexapoda</taxon>
        <taxon>Insecta</taxon>
        <taxon>Pterygota</taxon>
        <taxon>Neoptera</taxon>
        <taxon>Endopterygota</taxon>
        <taxon>Hymenoptera</taxon>
        <taxon>Apocrita</taxon>
        <taxon>Aculeata</taxon>
        <taxon>Apoidea</taxon>
        <taxon>Anthophila</taxon>
        <taxon>Apidae</taxon>
        <taxon>Melipona</taxon>
    </lineage>
</organism>
<evidence type="ECO:0000313" key="3">
    <source>
        <dbReference type="Proteomes" id="UP000053105"/>
    </source>
</evidence>
<evidence type="ECO:0000256" key="1">
    <source>
        <dbReference type="SAM" id="MobiDB-lite"/>
    </source>
</evidence>
<proteinExistence type="predicted"/>
<evidence type="ECO:0000313" key="2">
    <source>
        <dbReference type="EMBL" id="KOX76127.1"/>
    </source>
</evidence>
<keyword evidence="3" id="KW-1185">Reference proteome</keyword>
<sequence length="1308" mass="149518">MAELVHAQFEEFQSLHRLKRAVLYPGYRVVGQDRLFDVSMIQSIWGYGLRLLLHSRTWELGRPVRQTITSARFGYRFLDRRLFHSIAESDFSGGNPENRASSGATLMQRKLAIGRVLGHVIREGAWRRPRVGVALSVRTVTPGPFSETNRTGVQIYYTVFCLTGTVDKYKIAHRTLNHVTSSILKRGTRLWKLPEKLRFTDKVFSSWARSLFPETKEGKGHGSPRLIPAYAFEQHTKTRHWLLDELTKFRKFHKKRIREIIRLLRAIQPELEYPECLLLAYNIISYFCNLFRGSGIRDDSSFLHHCIKVPSNESFPKYRIDFDHALKLKITTCRNHNFDESSKLSNDSAQFPRPAFSTSFSEVRDANCLETKPLDAGYPGASFVTFSKIPSSSWEKYRGGSDERWVLWLFENFPKHCFAEFSEGEELAKHDNFHSPYDFPRKGSDAPGQNHVHPTACVQTKTGYPEQLRSIIPIESLLRSKQIHGINETAFFEASQECRVSEQKRYMLKPLINRLQDTQYMYFADIRKIVFFGTSFNIYSIFKTQEANHQTSTNIRLRVSSSIPSPFRQAKLSESSRNWSVAIHLQHSHDVDPGDSIGRAMRQSSKTFHGPDHKHRKIRDAFRPLEGKGHSESQGIKELTPTRQHITIAASNSHLSGPEWVLKLVNNVQLILNSDNVSLERIRELSNRQSPVIPKLLGRFDLELLRSLVMFNTVPGSRWDEKGWHTNEFPQRLVPWTSGTIPACSLCFVAEKKKEEGEEEEEEEEEEEKGDYTDAQELLLNSMKLVDTAGGWNFRANVHRLLMHKEARGWIESGKTKGRPRRPDRGGEALILEKVYLLVRNTANENHERAFCEQRESAVYSLERLAAQLKRRRGNATVYAIPEIPQIQSYYPLCFPSFLYHNDCIIVRFAKSQKFKSLETPIPFYIHNISDKNCRLIVSTVLIAPVLTLLANSHRIREMSNKNCETICKMSNYNKNYKLTVLTALIVSDLRRRTTDPRSCCGKSSSSHESRSPCQIAISGHSLSIIRREQQSFDQILLQIHSLKVPEYSITARRMRSLQFQSSPSVPNNASNVCPKNKRLDWPAEDGTLIFPKPSTNSCRTKRRIIYGTWARRRPNGQRLFAVHNQIVVHLRLPSKRKLIAAGSITQNRRLEFSSPPDCFPLRISLFCKESKVESISTNYGNIMENENGAAVSLFLTSLWDNGFAGGGGRGGEMAEARRVVVIPSSMEGRPKWRTDCSLDNGRPSSLAWSGLKGPITTKTYNINLNKIKFCTLLMGIEGTVKYLRTLDAVGKQEERGKAIAFRLGVTA</sequence>
<name>A0A0M9A2X4_9HYME</name>
<feature type="region of interest" description="Disordered" evidence="1">
    <location>
        <begin position="754"/>
        <end position="773"/>
    </location>
</feature>
<dbReference type="OrthoDB" id="10690784at2759"/>
<reference evidence="2 3" key="1">
    <citation type="submission" date="2015-07" db="EMBL/GenBank/DDBJ databases">
        <title>The genome of Melipona quadrifasciata.</title>
        <authorList>
            <person name="Pan H."/>
            <person name="Kapheim K."/>
        </authorList>
    </citation>
    <scope>NUCLEOTIDE SEQUENCE [LARGE SCALE GENOMIC DNA]</scope>
    <source>
        <strain evidence="2">0111107301</strain>
        <tissue evidence="2">Whole body</tissue>
    </source>
</reference>